<keyword evidence="3" id="KW-1185">Reference proteome</keyword>
<protein>
    <submittedName>
        <fullName evidence="2">Uncharacterized protein</fullName>
    </submittedName>
</protein>
<dbReference type="AlphaFoldDB" id="A0A4Z2H4A2"/>
<comment type="caution">
    <text evidence="2">The sequence shown here is derived from an EMBL/GenBank/DDBJ whole genome shotgun (WGS) entry which is preliminary data.</text>
</comment>
<sequence>MTRNTNTMDSQILPNAVEYLLTPLNRLSSPDQFIAAAALGLLGERHTRSPFHRETTKERVFLGGEVRLLRAPVAGRQALFSVEVLRVYPNVQDLGARGGVTVAPAGGAAAPQAPPDLSTRIICGSQPRSPALQRERLLSRGPGALRNPPKRIHTDSHLENASSSPSSSSCHTEHTQAWPFDTVLFNRLPSDHRTSAALAPSAKSRSGPVATSATHKHVGEI</sequence>
<evidence type="ECO:0000313" key="3">
    <source>
        <dbReference type="Proteomes" id="UP000314294"/>
    </source>
</evidence>
<reference evidence="2 3" key="1">
    <citation type="submission" date="2019-03" db="EMBL/GenBank/DDBJ databases">
        <title>First draft genome of Liparis tanakae, snailfish: a comprehensive survey of snailfish specific genes.</title>
        <authorList>
            <person name="Kim W."/>
            <person name="Song I."/>
            <person name="Jeong J.-H."/>
            <person name="Kim D."/>
            <person name="Kim S."/>
            <person name="Ryu S."/>
            <person name="Song J.Y."/>
            <person name="Lee S.K."/>
        </authorList>
    </citation>
    <scope>NUCLEOTIDE SEQUENCE [LARGE SCALE GENOMIC DNA]</scope>
    <source>
        <tissue evidence="2">Muscle</tissue>
    </source>
</reference>
<feature type="region of interest" description="Disordered" evidence="1">
    <location>
        <begin position="195"/>
        <end position="221"/>
    </location>
</feature>
<gene>
    <name evidence="2" type="ORF">EYF80_029667</name>
</gene>
<accession>A0A4Z2H4A2</accession>
<proteinExistence type="predicted"/>
<evidence type="ECO:0000313" key="2">
    <source>
        <dbReference type="EMBL" id="TNN60115.1"/>
    </source>
</evidence>
<dbReference type="EMBL" id="SRLO01000340">
    <property type="protein sequence ID" value="TNN60115.1"/>
    <property type="molecule type" value="Genomic_DNA"/>
</dbReference>
<name>A0A4Z2H4A2_9TELE</name>
<dbReference type="Proteomes" id="UP000314294">
    <property type="component" value="Unassembled WGS sequence"/>
</dbReference>
<evidence type="ECO:0000256" key="1">
    <source>
        <dbReference type="SAM" id="MobiDB-lite"/>
    </source>
</evidence>
<organism evidence="2 3">
    <name type="scientific">Liparis tanakae</name>
    <name type="common">Tanaka's snailfish</name>
    <dbReference type="NCBI Taxonomy" id="230148"/>
    <lineage>
        <taxon>Eukaryota</taxon>
        <taxon>Metazoa</taxon>
        <taxon>Chordata</taxon>
        <taxon>Craniata</taxon>
        <taxon>Vertebrata</taxon>
        <taxon>Euteleostomi</taxon>
        <taxon>Actinopterygii</taxon>
        <taxon>Neopterygii</taxon>
        <taxon>Teleostei</taxon>
        <taxon>Neoteleostei</taxon>
        <taxon>Acanthomorphata</taxon>
        <taxon>Eupercaria</taxon>
        <taxon>Perciformes</taxon>
        <taxon>Cottioidei</taxon>
        <taxon>Cottales</taxon>
        <taxon>Liparidae</taxon>
        <taxon>Liparis</taxon>
    </lineage>
</organism>
<feature type="region of interest" description="Disordered" evidence="1">
    <location>
        <begin position="126"/>
        <end position="173"/>
    </location>
</feature>